<dbReference type="GO" id="GO:0005524">
    <property type="term" value="F:ATP binding"/>
    <property type="evidence" value="ECO:0007669"/>
    <property type="project" value="UniProtKB-UniRule"/>
</dbReference>
<dbReference type="InterPro" id="IPR008271">
    <property type="entry name" value="Ser/Thr_kinase_AS"/>
</dbReference>
<dbReference type="CDD" id="cd13993">
    <property type="entry name" value="STKc_Pat1_like"/>
    <property type="match status" value="1"/>
</dbReference>
<evidence type="ECO:0000259" key="5">
    <source>
        <dbReference type="PROSITE" id="PS50011"/>
    </source>
</evidence>
<keyword evidence="4" id="KW-0418">Kinase</keyword>
<keyword evidence="7" id="KW-1185">Reference proteome</keyword>
<gene>
    <name evidence="6" type="ORF">FWILDA_LOCUS865</name>
</gene>
<keyword evidence="4" id="KW-0808">Transferase</keyword>
<dbReference type="AlphaFoldDB" id="A0A9W4SBK9"/>
<dbReference type="PROSITE" id="PS00107">
    <property type="entry name" value="PROTEIN_KINASE_ATP"/>
    <property type="match status" value="1"/>
</dbReference>
<dbReference type="InterPro" id="IPR000719">
    <property type="entry name" value="Prot_kinase_dom"/>
</dbReference>
<evidence type="ECO:0000313" key="6">
    <source>
        <dbReference type="EMBL" id="CAI2163035.1"/>
    </source>
</evidence>
<dbReference type="GO" id="GO:0005737">
    <property type="term" value="C:cytoplasm"/>
    <property type="evidence" value="ECO:0007669"/>
    <property type="project" value="TreeGrafter"/>
</dbReference>
<dbReference type="SMART" id="SM00220">
    <property type="entry name" value="S_TKc"/>
    <property type="match status" value="1"/>
</dbReference>
<dbReference type="Gene3D" id="1.10.510.10">
    <property type="entry name" value="Transferase(Phosphotransferase) domain 1"/>
    <property type="match status" value="1"/>
</dbReference>
<dbReference type="Proteomes" id="UP001153678">
    <property type="component" value="Unassembled WGS sequence"/>
</dbReference>
<comment type="similarity">
    <text evidence="4">Belongs to the protein kinase superfamily.</text>
</comment>
<accession>A0A9W4SBK9</accession>
<dbReference type="FunFam" id="1.10.510.10:FF:000571">
    <property type="entry name" value="Maternal embryonic leucine zipper kinase"/>
    <property type="match status" value="1"/>
</dbReference>
<keyword evidence="1 3" id="KW-0547">Nucleotide-binding</keyword>
<feature type="binding site" evidence="3">
    <location>
        <position position="49"/>
    </location>
    <ligand>
        <name>ATP</name>
        <dbReference type="ChEBI" id="CHEBI:30616"/>
    </ligand>
</feature>
<dbReference type="PANTHER" id="PTHR24348:SF68">
    <property type="entry name" value="SERINE_THREONINE-PROTEIN KINASE ATG1C"/>
    <property type="match status" value="1"/>
</dbReference>
<dbReference type="EMBL" id="CAMKVN010000066">
    <property type="protein sequence ID" value="CAI2163035.1"/>
    <property type="molecule type" value="Genomic_DNA"/>
</dbReference>
<protein>
    <submittedName>
        <fullName evidence="6">16206_t:CDS:1</fullName>
    </submittedName>
</protein>
<dbReference type="PROSITE" id="PS00108">
    <property type="entry name" value="PROTEIN_KINASE_ST"/>
    <property type="match status" value="1"/>
</dbReference>
<dbReference type="Pfam" id="PF00069">
    <property type="entry name" value="Pkinase"/>
    <property type="match status" value="1"/>
</dbReference>
<feature type="domain" description="Protein kinase" evidence="5">
    <location>
        <begin position="20"/>
        <end position="286"/>
    </location>
</feature>
<dbReference type="GO" id="GO:0010506">
    <property type="term" value="P:regulation of autophagy"/>
    <property type="evidence" value="ECO:0007669"/>
    <property type="project" value="InterPro"/>
</dbReference>
<dbReference type="InterPro" id="IPR045269">
    <property type="entry name" value="Atg1-like"/>
</dbReference>
<evidence type="ECO:0000256" key="4">
    <source>
        <dbReference type="RuleBase" id="RU000304"/>
    </source>
</evidence>
<keyword evidence="2 3" id="KW-0067">ATP-binding</keyword>
<dbReference type="InterPro" id="IPR017441">
    <property type="entry name" value="Protein_kinase_ATP_BS"/>
</dbReference>
<dbReference type="OrthoDB" id="541276at2759"/>
<evidence type="ECO:0000256" key="3">
    <source>
        <dbReference type="PROSITE-ProRule" id="PRU10141"/>
    </source>
</evidence>
<evidence type="ECO:0000256" key="1">
    <source>
        <dbReference type="ARBA" id="ARBA00022741"/>
    </source>
</evidence>
<evidence type="ECO:0000256" key="2">
    <source>
        <dbReference type="ARBA" id="ARBA00022840"/>
    </source>
</evidence>
<keyword evidence="4" id="KW-0723">Serine/threonine-protein kinase</keyword>
<dbReference type="GO" id="GO:0004674">
    <property type="term" value="F:protein serine/threonine kinase activity"/>
    <property type="evidence" value="ECO:0007669"/>
    <property type="project" value="UniProtKB-KW"/>
</dbReference>
<dbReference type="InterPro" id="IPR011009">
    <property type="entry name" value="Kinase-like_dom_sf"/>
</dbReference>
<name>A0A9W4SBK9_9GLOM</name>
<evidence type="ECO:0000313" key="7">
    <source>
        <dbReference type="Proteomes" id="UP001153678"/>
    </source>
</evidence>
<reference evidence="6" key="1">
    <citation type="submission" date="2022-08" db="EMBL/GenBank/DDBJ databases">
        <authorList>
            <person name="Kallberg Y."/>
            <person name="Tangrot J."/>
            <person name="Rosling A."/>
        </authorList>
    </citation>
    <scope>NUCLEOTIDE SEQUENCE</scope>
    <source>
        <strain evidence="6">Wild A</strain>
    </source>
</reference>
<dbReference type="PROSITE" id="PS50011">
    <property type="entry name" value="PROTEIN_KINASE_DOM"/>
    <property type="match status" value="1"/>
</dbReference>
<proteinExistence type="inferred from homology"/>
<dbReference type="SUPFAM" id="SSF56112">
    <property type="entry name" value="Protein kinase-like (PK-like)"/>
    <property type="match status" value="1"/>
</dbReference>
<organism evidence="6 7">
    <name type="scientific">Funneliformis geosporum</name>
    <dbReference type="NCBI Taxonomy" id="1117311"/>
    <lineage>
        <taxon>Eukaryota</taxon>
        <taxon>Fungi</taxon>
        <taxon>Fungi incertae sedis</taxon>
        <taxon>Mucoromycota</taxon>
        <taxon>Glomeromycotina</taxon>
        <taxon>Glomeromycetes</taxon>
        <taxon>Glomerales</taxon>
        <taxon>Glomeraceae</taxon>
        <taxon>Funneliformis</taxon>
    </lineage>
</organism>
<dbReference type="PANTHER" id="PTHR24348">
    <property type="entry name" value="SERINE/THREONINE-PROTEIN KINASE UNC-51-RELATED"/>
    <property type="match status" value="1"/>
</dbReference>
<comment type="caution">
    <text evidence="6">The sequence shown here is derived from an EMBL/GenBank/DDBJ whole genome shotgun (WGS) entry which is preliminary data.</text>
</comment>
<sequence length="449" mass="50807">MSINENPSERIGTLIDNGRLEITHILGVGAYGVVYAAKHVMNQRMYAVKCMPKANIDARQHRLHATEISLHAQVSGHPNIISLEKVVDTSDTLNVVLEYCREGDLFSMITEKGGYLGNDKLIKQVFVQILDAVQFSHFHGIYHRDLKPENILVFDDGKTVKLADFGLATTDIWSRDFGCGSTFYMSPECQGGLNKKVRGYITAANDVWSLGVILINLTCGRNPWKQACLRDETFSVFLRDRDFLKTILPLSDELNEILKDIFILDPEKRISLDELRERVLACRNFTVSEYDTSEYDTFCKDSYKNYYDDEASSTSSRKSEYDTFCYSHKNYDDEISSITSRKSHDHSSTNSSATACSWYSTNSEMEFTTPHSEFLDDFVHCPTSTGSSSSSSSLSTLANSQPDLMKCVDHESLTSLVNGQAGLIKCVSRFRNQFDYLTENQRIQPVYTF</sequence>